<dbReference type="InterPro" id="IPR002401">
    <property type="entry name" value="Cyt_P450_E_grp-I"/>
</dbReference>
<comment type="cofactor">
    <cofactor evidence="1 6">
        <name>heme</name>
        <dbReference type="ChEBI" id="CHEBI:30413"/>
    </cofactor>
</comment>
<dbReference type="GO" id="GO:0016705">
    <property type="term" value="F:oxidoreductase activity, acting on paired donors, with incorporation or reduction of molecular oxygen"/>
    <property type="evidence" value="ECO:0007669"/>
    <property type="project" value="InterPro"/>
</dbReference>
<keyword evidence="5 6" id="KW-0408">Iron</keyword>
<gene>
    <name evidence="8" type="primary">aclL_3</name>
    <name evidence="8" type="ORF">LSUB1_G006067</name>
</gene>
<protein>
    <submittedName>
        <fullName evidence="8">Cytochrome P450 monooxygenase</fullName>
    </submittedName>
</protein>
<comment type="similarity">
    <text evidence="2 7">Belongs to the cytochrome P450 family.</text>
</comment>
<evidence type="ECO:0000256" key="5">
    <source>
        <dbReference type="ARBA" id="ARBA00023004"/>
    </source>
</evidence>
<evidence type="ECO:0000313" key="9">
    <source>
        <dbReference type="Proteomes" id="UP000462212"/>
    </source>
</evidence>
<evidence type="ECO:0000256" key="1">
    <source>
        <dbReference type="ARBA" id="ARBA00001971"/>
    </source>
</evidence>
<dbReference type="GO" id="GO:0020037">
    <property type="term" value="F:heme binding"/>
    <property type="evidence" value="ECO:0007669"/>
    <property type="project" value="InterPro"/>
</dbReference>
<dbReference type="InterPro" id="IPR050121">
    <property type="entry name" value="Cytochrome_P450_monoxygenase"/>
</dbReference>
<dbReference type="Proteomes" id="UP000462212">
    <property type="component" value="Unassembled WGS sequence"/>
</dbReference>
<dbReference type="SUPFAM" id="SSF48264">
    <property type="entry name" value="Cytochrome P450"/>
    <property type="match status" value="1"/>
</dbReference>
<evidence type="ECO:0000256" key="4">
    <source>
        <dbReference type="ARBA" id="ARBA00022723"/>
    </source>
</evidence>
<dbReference type="AlphaFoldDB" id="A0A8H8U590"/>
<dbReference type="Pfam" id="PF00067">
    <property type="entry name" value="p450"/>
    <property type="match status" value="1"/>
</dbReference>
<dbReference type="PANTHER" id="PTHR24305">
    <property type="entry name" value="CYTOCHROME P450"/>
    <property type="match status" value="1"/>
</dbReference>
<evidence type="ECO:0000256" key="6">
    <source>
        <dbReference type="PIRSR" id="PIRSR602401-1"/>
    </source>
</evidence>
<dbReference type="PRINTS" id="PR00463">
    <property type="entry name" value="EP450I"/>
</dbReference>
<keyword evidence="7 8" id="KW-0503">Monooxygenase</keyword>
<dbReference type="Gene3D" id="1.10.630.10">
    <property type="entry name" value="Cytochrome P450"/>
    <property type="match status" value="1"/>
</dbReference>
<keyword evidence="7" id="KW-0560">Oxidoreductase</keyword>
<dbReference type="PROSITE" id="PS00086">
    <property type="entry name" value="CYTOCHROME_P450"/>
    <property type="match status" value="1"/>
</dbReference>
<dbReference type="InterPro" id="IPR036396">
    <property type="entry name" value="Cyt_P450_sf"/>
</dbReference>
<sequence length="518" mass="59226">MAFTSSTTNLFIASIATLLFYRFATLIYRFYFHPLSKFPGPKYLAASALSQFYQQNIKGTFYREIRDLHDQYGEIVRVAPNELSIDGSIGWDDIYGHKKTGQVEFGKDSLFYRPLDQGKGLDGHGAQDIIMSNREEHRRQRRLLAHAFSDAALYAQEDIIMSYVDLLMRRLEEHSVQGKKLDMVKWYNYTTFDIISDLAFNDTFGSLESSAMHPWVSMIFDFIKVNTKLRLFAQYPILKPFVGFVINKSDIEIIERNQALTSAKLDKRLAQGTNGARKDFLTYILQHNDEKGMSHPEILGNCETIIVAGSETTATLLSGLTYFLSQSPEAWKRLKDEVRGAFKTEEEITMRSTAALPYLFACLEEGFRMYPPAVVTPPRISPGATVNGVYIPEGLTPKNQTKVWIHAYSTTRRSSNFHLPDTFAPERWLPPTHPYHSPIFTHDKLRCMRPFSYGPRNCIGKNLAYSEMRLIMAKLVWKFELELAPESQGWDVGQKVFTNFEKPPLVMRLHLVAGAGEK</sequence>
<feature type="binding site" description="axial binding residue" evidence="6">
    <location>
        <position position="458"/>
    </location>
    <ligand>
        <name>heme</name>
        <dbReference type="ChEBI" id="CHEBI:30413"/>
    </ligand>
    <ligandPart>
        <name>Fe</name>
        <dbReference type="ChEBI" id="CHEBI:18248"/>
    </ligandPart>
</feature>
<dbReference type="PANTHER" id="PTHR24305:SF210">
    <property type="entry name" value="CYTOCHROME P450 MONOOXYGENASE ASQL-RELATED"/>
    <property type="match status" value="1"/>
</dbReference>
<dbReference type="PRINTS" id="PR00385">
    <property type="entry name" value="P450"/>
</dbReference>
<evidence type="ECO:0000256" key="3">
    <source>
        <dbReference type="ARBA" id="ARBA00022617"/>
    </source>
</evidence>
<evidence type="ECO:0000313" key="8">
    <source>
        <dbReference type="EMBL" id="TVY34228.1"/>
    </source>
</evidence>
<dbReference type="CDD" id="cd11058">
    <property type="entry name" value="CYP60B-like"/>
    <property type="match status" value="1"/>
</dbReference>
<organism evidence="8 9">
    <name type="scientific">Lachnellula subtilissima</name>
    <dbReference type="NCBI Taxonomy" id="602034"/>
    <lineage>
        <taxon>Eukaryota</taxon>
        <taxon>Fungi</taxon>
        <taxon>Dikarya</taxon>
        <taxon>Ascomycota</taxon>
        <taxon>Pezizomycotina</taxon>
        <taxon>Leotiomycetes</taxon>
        <taxon>Helotiales</taxon>
        <taxon>Lachnaceae</taxon>
        <taxon>Lachnellula</taxon>
    </lineage>
</organism>
<comment type="caution">
    <text evidence="8">The sequence shown here is derived from an EMBL/GenBank/DDBJ whole genome shotgun (WGS) entry which is preliminary data.</text>
</comment>
<proteinExistence type="inferred from homology"/>
<dbReference type="GO" id="GO:0005506">
    <property type="term" value="F:iron ion binding"/>
    <property type="evidence" value="ECO:0007669"/>
    <property type="project" value="InterPro"/>
</dbReference>
<keyword evidence="3 6" id="KW-0349">Heme</keyword>
<dbReference type="EMBL" id="QGMJ01000675">
    <property type="protein sequence ID" value="TVY34228.1"/>
    <property type="molecule type" value="Genomic_DNA"/>
</dbReference>
<reference evidence="8 9" key="1">
    <citation type="submission" date="2018-05" db="EMBL/GenBank/DDBJ databases">
        <title>Genome sequencing and assembly of the regulated plant pathogen Lachnellula willkommii and related sister species for the development of diagnostic species identification markers.</title>
        <authorList>
            <person name="Giroux E."/>
            <person name="Bilodeau G."/>
        </authorList>
    </citation>
    <scope>NUCLEOTIDE SEQUENCE [LARGE SCALE GENOMIC DNA]</scope>
    <source>
        <strain evidence="8 9">CBS 197.66</strain>
    </source>
</reference>
<name>A0A8H8U590_9HELO</name>
<keyword evidence="4 6" id="KW-0479">Metal-binding</keyword>
<evidence type="ECO:0000256" key="2">
    <source>
        <dbReference type="ARBA" id="ARBA00010617"/>
    </source>
</evidence>
<dbReference type="InterPro" id="IPR017972">
    <property type="entry name" value="Cyt_P450_CS"/>
</dbReference>
<dbReference type="InterPro" id="IPR001128">
    <property type="entry name" value="Cyt_P450"/>
</dbReference>
<evidence type="ECO:0000256" key="7">
    <source>
        <dbReference type="RuleBase" id="RU000461"/>
    </source>
</evidence>
<dbReference type="OrthoDB" id="1470350at2759"/>
<accession>A0A8H8U590</accession>
<keyword evidence="9" id="KW-1185">Reference proteome</keyword>
<dbReference type="GO" id="GO:0004497">
    <property type="term" value="F:monooxygenase activity"/>
    <property type="evidence" value="ECO:0007669"/>
    <property type="project" value="UniProtKB-KW"/>
</dbReference>